<sequence length="648" mass="70379">MSIFRVWAPLAKSVAVVTRDPDDPEGQDEVLDLVGAPDGWWSGDVAAAGHGTDYAFRLDGTDEELPDPRSPWQPYGVHGRSRVVEHVRFAWTDHGWRGVPLAGGVLYELHVGTFTPEGTFDAAIDRLDHLVRLGVDAVELLPVNAFPGRHGWGYDGVGLYATHDPYGGPEGLKRFVDAAHAHGIGVVLDVVYNHLGPDGNYLGRFGPYFTDRYTTPWGSAVNLDDSGSDEVRAFIVENALMWLRDYHCDGLRVDAVHALRDSRATHVLEELTTGVHRLGAHQRRPLFLVAESDLNDPRMISPAQAGGLGMDGQWADDVHHALWAALSGERQGYYVDFGSLATLAKAFTSGFVHDGTYSTFRGHSHGRPMPASVPASRLVTFLQDHDQVGNRATGDRAAATLSDGLLRIGAALLLTGPFTPMLFMGEEWGATTPWAYFTDHVTDWLADAVRTGRRAEFAAHGWGPEEVPDPQAEETFTRSRLDWSQPSAEPHHGLLGWYQRLIALRHTMAELTDPDWSSVRCAYDEDARWFVLYRGGPADAVAVVCNLGPDRQSIPVGWPGDGGPDYVRKTGPDHVGKTGPDHVGKPGPDHVGKTGPDHSGTGGPGQRGRPAGAVLEPLAVSRPGFDAWPGSVEADGESVVIGRLRPRE</sequence>
<feature type="site" description="Transition state stabilizer" evidence="17">
    <location>
        <position position="386"/>
    </location>
</feature>
<evidence type="ECO:0000256" key="3">
    <source>
        <dbReference type="ARBA" id="ARBA00008061"/>
    </source>
</evidence>
<evidence type="ECO:0000256" key="18">
    <source>
        <dbReference type="SAM" id="MobiDB-lite"/>
    </source>
</evidence>
<evidence type="ECO:0000256" key="12">
    <source>
        <dbReference type="ARBA" id="ARBA00034013"/>
    </source>
</evidence>
<dbReference type="CDD" id="cd02853">
    <property type="entry name" value="E_set_MTHase_like_N"/>
    <property type="match status" value="1"/>
</dbReference>
<dbReference type="eggNOG" id="COG0296">
    <property type="taxonomic scope" value="Bacteria"/>
</dbReference>
<evidence type="ECO:0000256" key="4">
    <source>
        <dbReference type="ARBA" id="ARBA00012268"/>
    </source>
</evidence>
<dbReference type="Proteomes" id="UP000002484">
    <property type="component" value="Chromosome"/>
</dbReference>
<dbReference type="UniPathway" id="UPA00299"/>
<comment type="subcellular location">
    <subcellularLocation>
        <location evidence="1 15">Cytoplasm</location>
    </subcellularLocation>
</comment>
<comment type="catalytic activity">
    <reaction evidence="12 14">
        <text>hydrolysis of (1-&gt;4)-alpha-D-glucosidic linkage in 4-alpha-D-[(1-&gt;4)-alpha-D-glucanosyl]n trehalose to yield trehalose and (1-&gt;4)-alpha-D-glucan.</text>
        <dbReference type="EC" id="3.2.1.141"/>
    </reaction>
</comment>
<evidence type="ECO:0000256" key="9">
    <source>
        <dbReference type="ARBA" id="ARBA00023295"/>
    </source>
</evidence>
<dbReference type="InterPro" id="IPR012768">
    <property type="entry name" value="Trehalose_TreZ"/>
</dbReference>
<dbReference type="PANTHER" id="PTHR43651:SF11">
    <property type="entry name" value="MALTO-OLIGOSYLTREHALOSE TREHALOHYDROLASE"/>
    <property type="match status" value="1"/>
</dbReference>
<keyword evidence="21" id="KW-1185">Reference proteome</keyword>
<comment type="similarity">
    <text evidence="3 14">Belongs to the glycosyl hydrolase 13 family.</text>
</comment>
<dbReference type="SUPFAM" id="SSF51445">
    <property type="entry name" value="(Trans)glycosidases"/>
    <property type="match status" value="1"/>
</dbReference>
<dbReference type="CDD" id="cd11325">
    <property type="entry name" value="AmyAc_GTHase"/>
    <property type="match status" value="1"/>
</dbReference>
<dbReference type="Gene3D" id="3.20.20.80">
    <property type="entry name" value="Glycosidases"/>
    <property type="match status" value="1"/>
</dbReference>
<dbReference type="CAZy" id="GH13">
    <property type="family name" value="Glycoside Hydrolase Family 13"/>
</dbReference>
<dbReference type="PANTHER" id="PTHR43651">
    <property type="entry name" value="1,4-ALPHA-GLUCAN-BRANCHING ENZYME"/>
    <property type="match status" value="1"/>
</dbReference>
<evidence type="ECO:0000313" key="20">
    <source>
        <dbReference type="EMBL" id="ADP80348.1"/>
    </source>
</evidence>
<name>E3J065_PSEI1</name>
<dbReference type="EC" id="3.2.1.141" evidence="4 13"/>
<dbReference type="InterPro" id="IPR006047">
    <property type="entry name" value="GH13_cat_dom"/>
</dbReference>
<dbReference type="SMART" id="SM00642">
    <property type="entry name" value="Aamy"/>
    <property type="match status" value="1"/>
</dbReference>
<organism evidence="20 21">
    <name type="scientific">Pseudofrankia inefficax (strain DSM 45817 / CECT 9037 / DDB 130130 / EuI1c)</name>
    <name type="common">Frankia inefficax</name>
    <dbReference type="NCBI Taxonomy" id="298654"/>
    <lineage>
        <taxon>Bacteria</taxon>
        <taxon>Bacillati</taxon>
        <taxon>Actinomycetota</taxon>
        <taxon>Actinomycetes</taxon>
        <taxon>Frankiales</taxon>
        <taxon>Frankiaceae</taxon>
        <taxon>Pseudofrankia</taxon>
    </lineage>
</organism>
<reference evidence="20 21" key="1">
    <citation type="submission" date="2010-10" db="EMBL/GenBank/DDBJ databases">
        <title>Complete sequence of Frankia sp. EuI1c.</title>
        <authorList>
            <consortium name="US DOE Joint Genome Institute"/>
            <person name="Lucas S."/>
            <person name="Copeland A."/>
            <person name="Lapidus A."/>
            <person name="Cheng J.-F."/>
            <person name="Bruce D."/>
            <person name="Goodwin L."/>
            <person name="Pitluck S."/>
            <person name="Chertkov O."/>
            <person name="Detter J.C."/>
            <person name="Han C."/>
            <person name="Tapia R."/>
            <person name="Land M."/>
            <person name="Hauser L."/>
            <person name="Jeffries C."/>
            <person name="Kyrpides N."/>
            <person name="Ivanova N."/>
            <person name="Mikhailova N."/>
            <person name="Beauchemin N."/>
            <person name="Sen A."/>
            <person name="Sur S.A."/>
            <person name="Gtari M."/>
            <person name="Wall L."/>
            <person name="Tisa L."/>
            <person name="Woyke T."/>
        </authorList>
    </citation>
    <scope>NUCLEOTIDE SEQUENCE [LARGE SCALE GENOMIC DNA]</scope>
    <source>
        <strain evidence="21">DSM 45817 / CECT 9037 / EuI1c</strain>
    </source>
</reference>
<dbReference type="NCBIfam" id="TIGR02402">
    <property type="entry name" value="trehalose_TreZ"/>
    <property type="match status" value="1"/>
</dbReference>
<dbReference type="GO" id="GO:0005992">
    <property type="term" value="P:trehalose biosynthetic process"/>
    <property type="evidence" value="ECO:0007669"/>
    <property type="project" value="UniProtKB-UniRule"/>
</dbReference>
<keyword evidence="9 14" id="KW-0326">Glycosidase</keyword>
<evidence type="ECO:0000256" key="7">
    <source>
        <dbReference type="ARBA" id="ARBA00022801"/>
    </source>
</evidence>
<feature type="active site" description="Nucleophile" evidence="15">
    <location>
        <position position="254"/>
    </location>
</feature>
<accession>E3J065</accession>
<evidence type="ECO:0000256" key="15">
    <source>
        <dbReference type="PIRSR" id="PIRSR006337-1"/>
    </source>
</evidence>
<dbReference type="EMBL" id="CP002299">
    <property type="protein sequence ID" value="ADP80348.1"/>
    <property type="molecule type" value="Genomic_DNA"/>
</dbReference>
<dbReference type="InterPro" id="IPR013783">
    <property type="entry name" value="Ig-like_fold"/>
</dbReference>
<protein>
    <recommendedName>
        <fullName evidence="5 13">Malto-oligosyltrehalose trehalohydrolase</fullName>
        <shortName evidence="14">MTHase</shortName>
        <ecNumber evidence="4 13">3.2.1.141</ecNumber>
    </recommendedName>
    <alternativeName>
        <fullName evidence="11 14">4-alpha-D-((1-&gt;4)-alpha-D-glucano)trehalose trehalohydrolase</fullName>
    </alternativeName>
    <alternativeName>
        <fullName evidence="10 14">Maltooligosyl trehalose trehalohydrolase</fullName>
    </alternativeName>
</protein>
<dbReference type="InParanoid" id="E3J065"/>
<dbReference type="RefSeq" id="WP_013423467.1">
    <property type="nucleotide sequence ID" value="NC_014666.1"/>
</dbReference>
<dbReference type="Pfam" id="PF02922">
    <property type="entry name" value="CBM_48"/>
    <property type="match status" value="1"/>
</dbReference>
<dbReference type="GO" id="GO:0005737">
    <property type="term" value="C:cytoplasm"/>
    <property type="evidence" value="ECO:0007669"/>
    <property type="project" value="UniProtKB-SubCell"/>
</dbReference>
<dbReference type="PIRSF" id="PIRSF006337">
    <property type="entry name" value="Trehalose_TreZ"/>
    <property type="match status" value="1"/>
</dbReference>
<evidence type="ECO:0000256" key="8">
    <source>
        <dbReference type="ARBA" id="ARBA00023277"/>
    </source>
</evidence>
<keyword evidence="6" id="KW-0963">Cytoplasm</keyword>
<keyword evidence="7 14" id="KW-0378">Hydrolase</keyword>
<evidence type="ECO:0000256" key="1">
    <source>
        <dbReference type="ARBA" id="ARBA00004496"/>
    </source>
</evidence>
<evidence type="ECO:0000256" key="2">
    <source>
        <dbReference type="ARBA" id="ARBA00005199"/>
    </source>
</evidence>
<evidence type="ECO:0000256" key="16">
    <source>
        <dbReference type="PIRSR" id="PIRSR006337-2"/>
    </source>
</evidence>
<dbReference type="STRING" id="298654.FraEuI1c_2309"/>
<feature type="binding site" evidence="16">
    <location>
        <begin position="316"/>
        <end position="320"/>
    </location>
    <ligand>
        <name>substrate</name>
    </ligand>
</feature>
<evidence type="ECO:0000256" key="6">
    <source>
        <dbReference type="ARBA" id="ARBA00022490"/>
    </source>
</evidence>
<feature type="compositionally biased region" description="Basic and acidic residues" evidence="18">
    <location>
        <begin position="570"/>
        <end position="596"/>
    </location>
</feature>
<dbReference type="Gene3D" id="1.10.10.760">
    <property type="entry name" value="E-set domains of sugar-utilizing enzymes"/>
    <property type="match status" value="1"/>
</dbReference>
<dbReference type="InterPro" id="IPR044901">
    <property type="entry name" value="Trehalose_TreZ_E-set_sf"/>
</dbReference>
<dbReference type="FunCoup" id="E3J065">
    <property type="interactions" value="21"/>
</dbReference>
<dbReference type="Pfam" id="PF00128">
    <property type="entry name" value="Alpha-amylase"/>
    <property type="match status" value="1"/>
</dbReference>
<dbReference type="GO" id="GO:0033942">
    <property type="term" value="F:4-alpha-D-(1-&gt;4)-alpha-D-glucanotrehalose trehalohydrolase activity"/>
    <property type="evidence" value="ECO:0007669"/>
    <property type="project" value="UniProtKB-EC"/>
</dbReference>
<feature type="active site" description="Proton donor" evidence="15">
    <location>
        <position position="291"/>
    </location>
</feature>
<evidence type="ECO:0000256" key="17">
    <source>
        <dbReference type="PIRSR" id="PIRSR006337-3"/>
    </source>
</evidence>
<feature type="binding site" evidence="16">
    <location>
        <begin position="252"/>
        <end position="257"/>
    </location>
    <ligand>
        <name>substrate</name>
    </ligand>
</feature>
<dbReference type="CAZy" id="CBM48">
    <property type="family name" value="Carbohydrate-Binding Module Family 48"/>
</dbReference>
<evidence type="ECO:0000259" key="19">
    <source>
        <dbReference type="SMART" id="SM00642"/>
    </source>
</evidence>
<evidence type="ECO:0000256" key="13">
    <source>
        <dbReference type="NCBIfam" id="TIGR02402"/>
    </source>
</evidence>
<dbReference type="Gene3D" id="2.60.40.10">
    <property type="entry name" value="Immunoglobulins"/>
    <property type="match status" value="1"/>
</dbReference>
<comment type="pathway">
    <text evidence="2 14">Glycan biosynthesis; trehalose biosynthesis.</text>
</comment>
<feature type="region of interest" description="Disordered" evidence="18">
    <location>
        <begin position="570"/>
        <end position="612"/>
    </location>
</feature>
<keyword evidence="8" id="KW-0119">Carbohydrate metabolism</keyword>
<dbReference type="InterPro" id="IPR014756">
    <property type="entry name" value="Ig_E-set"/>
</dbReference>
<evidence type="ECO:0000256" key="10">
    <source>
        <dbReference type="ARBA" id="ARBA00032057"/>
    </source>
</evidence>
<evidence type="ECO:0000313" key="21">
    <source>
        <dbReference type="Proteomes" id="UP000002484"/>
    </source>
</evidence>
<evidence type="ECO:0000256" key="14">
    <source>
        <dbReference type="PIRNR" id="PIRNR006337"/>
    </source>
</evidence>
<dbReference type="InterPro" id="IPR004193">
    <property type="entry name" value="Glyco_hydro_13_N"/>
</dbReference>
<dbReference type="AlphaFoldDB" id="E3J065"/>
<dbReference type="InterPro" id="IPR017853">
    <property type="entry name" value="GH"/>
</dbReference>
<evidence type="ECO:0000256" key="11">
    <source>
        <dbReference type="ARBA" id="ARBA00033284"/>
    </source>
</evidence>
<gene>
    <name evidence="20" type="ordered locus">FraEuI1c_2309</name>
</gene>
<dbReference type="HOGENOM" id="CLU_020726_2_0_11"/>
<proteinExistence type="inferred from homology"/>
<feature type="binding site" evidence="16">
    <location>
        <begin position="385"/>
        <end position="390"/>
    </location>
    <ligand>
        <name>substrate</name>
    </ligand>
</feature>
<feature type="domain" description="Glycosyl hydrolase family 13 catalytic" evidence="19">
    <location>
        <begin position="88"/>
        <end position="480"/>
    </location>
</feature>
<dbReference type="KEGG" id="fri:FraEuI1c_2309"/>
<dbReference type="SUPFAM" id="SSF81296">
    <property type="entry name" value="E set domains"/>
    <property type="match status" value="1"/>
</dbReference>
<evidence type="ECO:0000256" key="5">
    <source>
        <dbReference type="ARBA" id="ARBA00015938"/>
    </source>
</evidence>
<dbReference type="OrthoDB" id="9800174at2"/>